<dbReference type="Gene3D" id="3.40.50.150">
    <property type="entry name" value="Vaccinia Virus protein VP39"/>
    <property type="match status" value="1"/>
</dbReference>
<sequence length="380" mass="41561">MAMPEIQTHTDEFDEAKSEAFSDHFVAALNASSLMMMSSIGHRTGLFDTMDGMDWSTVQQIAEGAGLNDRYVREWLGAMVTGGVVEYQSTDQTYRLPAEHARWLTRRVTPENLSVTAQWISVLGCVETRIIEKFKTGGGLHYECFERFHETMAEESAQTVVAALQNHILPLSKGLADQLQKGIAVLDVGCGSGRAACSMAKAFPASTFTGYDLCEDAIEAAISLAREQGLDNVTFLAKDITTLDEPEGYDLVTGFDIVHDQKDPVTVLSNIYSVLKAGGTFLMQDIAGSSYLEKNLDHPIGPFGYTISTMHCMTVSLAQGGVGLGTMWGEELAEEMLTDAGFTGLVKHKLTHDFINVYYVMKKEHVAAVTRQTDSEHLGC</sequence>
<dbReference type="InterPro" id="IPR048711">
    <property type="entry name" value="WHD_Rv2258c"/>
</dbReference>
<dbReference type="AlphaFoldDB" id="A0A059U286"/>
<evidence type="ECO:0000259" key="1">
    <source>
        <dbReference type="Pfam" id="PF13847"/>
    </source>
</evidence>
<dbReference type="EMBL" id="KJ508014">
    <property type="protein sequence ID" value="AHZ46207.1"/>
    <property type="molecule type" value="Genomic_DNA"/>
</dbReference>
<evidence type="ECO:0000259" key="2">
    <source>
        <dbReference type="Pfam" id="PF21320"/>
    </source>
</evidence>
<feature type="domain" description="Methyltransferase" evidence="1">
    <location>
        <begin position="180"/>
        <end position="292"/>
    </location>
</feature>
<dbReference type="PANTHER" id="PTHR45128">
    <property type="entry name" value="METHYLTRANSFERASE TYPE 11"/>
    <property type="match status" value="1"/>
</dbReference>
<dbReference type="SUPFAM" id="SSF53335">
    <property type="entry name" value="S-adenosyl-L-methionine-dependent methyltransferases"/>
    <property type="match status" value="1"/>
</dbReference>
<dbReference type="InterPro" id="IPR025714">
    <property type="entry name" value="Methyltranfer_dom"/>
</dbReference>
<dbReference type="PANTHER" id="PTHR45128:SF1">
    <property type="entry name" value="S-ADENOSYLMETHIONINE-DEPENDENT METHYLTRANSFERASE RV2258C"/>
    <property type="match status" value="1"/>
</dbReference>
<feature type="domain" description="S-adenosylmethionine-dependent methyltransferase Rv2258c-like winged HTH" evidence="2">
    <location>
        <begin position="33"/>
        <end position="106"/>
    </location>
</feature>
<organism evidence="3">
    <name type="scientific">uncultured bacterium N27-1E</name>
    <dbReference type="NCBI Taxonomy" id="1497526"/>
    <lineage>
        <taxon>Bacteria</taxon>
        <taxon>environmental samples</taxon>
    </lineage>
</organism>
<gene>
    <name evidence="3" type="ORF">1e21</name>
</gene>
<dbReference type="Pfam" id="PF21320">
    <property type="entry name" value="WHD_Rv2258c"/>
    <property type="match status" value="1"/>
</dbReference>
<dbReference type="InterPro" id="IPR053173">
    <property type="entry name" value="SAM-binding_MTase"/>
</dbReference>
<dbReference type="CDD" id="cd02440">
    <property type="entry name" value="AdoMet_MTases"/>
    <property type="match status" value="1"/>
</dbReference>
<proteinExistence type="predicted"/>
<name>A0A059U286_9BACT</name>
<dbReference type="InterPro" id="IPR029063">
    <property type="entry name" value="SAM-dependent_MTases_sf"/>
</dbReference>
<reference evidence="3" key="1">
    <citation type="submission" date="2014-02" db="EMBL/GenBank/DDBJ databases">
        <title>Screening of novel PKS from marine sediment.</title>
        <authorList>
            <person name="Xie F."/>
            <person name="Fu C."/>
            <person name="Dai H."/>
            <person name="Zhang L."/>
        </authorList>
    </citation>
    <scope>NUCLEOTIDE SEQUENCE</scope>
</reference>
<dbReference type="Pfam" id="PF13847">
    <property type="entry name" value="Methyltransf_31"/>
    <property type="match status" value="1"/>
</dbReference>
<protein>
    <submittedName>
        <fullName evidence="3">Transcriptional regulator</fullName>
    </submittedName>
</protein>
<accession>A0A059U286</accession>
<evidence type="ECO:0000313" key="3">
    <source>
        <dbReference type="EMBL" id="AHZ46207.1"/>
    </source>
</evidence>